<evidence type="ECO:0000313" key="1">
    <source>
        <dbReference type="EMBL" id="KAI4340491.1"/>
    </source>
</evidence>
<accession>A0ACB9NWL4</accession>
<organism evidence="1 2">
    <name type="scientific">Melastoma candidum</name>
    <dbReference type="NCBI Taxonomy" id="119954"/>
    <lineage>
        <taxon>Eukaryota</taxon>
        <taxon>Viridiplantae</taxon>
        <taxon>Streptophyta</taxon>
        <taxon>Embryophyta</taxon>
        <taxon>Tracheophyta</taxon>
        <taxon>Spermatophyta</taxon>
        <taxon>Magnoliopsida</taxon>
        <taxon>eudicotyledons</taxon>
        <taxon>Gunneridae</taxon>
        <taxon>Pentapetalae</taxon>
        <taxon>rosids</taxon>
        <taxon>malvids</taxon>
        <taxon>Myrtales</taxon>
        <taxon>Melastomataceae</taxon>
        <taxon>Melastomatoideae</taxon>
        <taxon>Melastomateae</taxon>
        <taxon>Melastoma</taxon>
    </lineage>
</organism>
<sequence>MEMICASCFSSLIRLPGNTSITRRSSSHKTLLPQGRQSQVYPLTSSQHWMPYWVIFVDLWRSVADGHDHFLFGSIPTANAEITRRGIDQLAADVQALFHLFN</sequence>
<proteinExistence type="predicted"/>
<evidence type="ECO:0000313" key="2">
    <source>
        <dbReference type="Proteomes" id="UP001057402"/>
    </source>
</evidence>
<name>A0ACB9NWL4_9MYRT</name>
<keyword evidence="2" id="KW-1185">Reference proteome</keyword>
<dbReference type="Proteomes" id="UP001057402">
    <property type="component" value="Chromosome 7"/>
</dbReference>
<gene>
    <name evidence="1" type="ORF">MLD38_025319</name>
</gene>
<protein>
    <submittedName>
        <fullName evidence="1">Uncharacterized protein</fullName>
    </submittedName>
</protein>
<comment type="caution">
    <text evidence="1">The sequence shown here is derived from an EMBL/GenBank/DDBJ whole genome shotgun (WGS) entry which is preliminary data.</text>
</comment>
<dbReference type="EMBL" id="CM042886">
    <property type="protein sequence ID" value="KAI4340491.1"/>
    <property type="molecule type" value="Genomic_DNA"/>
</dbReference>
<reference evidence="2" key="1">
    <citation type="journal article" date="2023" name="Front. Plant Sci.">
        <title>Chromosomal-level genome assembly of Melastoma candidum provides insights into trichome evolution.</title>
        <authorList>
            <person name="Zhong Y."/>
            <person name="Wu W."/>
            <person name="Sun C."/>
            <person name="Zou P."/>
            <person name="Liu Y."/>
            <person name="Dai S."/>
            <person name="Zhou R."/>
        </authorList>
    </citation>
    <scope>NUCLEOTIDE SEQUENCE [LARGE SCALE GENOMIC DNA]</scope>
</reference>